<feature type="transmembrane region" description="Helical" evidence="1">
    <location>
        <begin position="215"/>
        <end position="233"/>
    </location>
</feature>
<name>A0AAE0KI58_9PEZI</name>
<feature type="transmembrane region" description="Helical" evidence="1">
    <location>
        <begin position="142"/>
        <end position="161"/>
    </location>
</feature>
<feature type="transmembrane region" description="Helical" evidence="1">
    <location>
        <begin position="254"/>
        <end position="273"/>
    </location>
</feature>
<dbReference type="AlphaFoldDB" id="A0AAE0KI58"/>
<dbReference type="EMBL" id="JAULSN010000003">
    <property type="protein sequence ID" value="KAK3377031.1"/>
    <property type="molecule type" value="Genomic_DNA"/>
</dbReference>
<feature type="transmembrane region" description="Helical" evidence="1">
    <location>
        <begin position="50"/>
        <end position="72"/>
    </location>
</feature>
<reference evidence="2" key="2">
    <citation type="submission" date="2023-06" db="EMBL/GenBank/DDBJ databases">
        <authorList>
            <consortium name="Lawrence Berkeley National Laboratory"/>
            <person name="Haridas S."/>
            <person name="Hensen N."/>
            <person name="Bonometti L."/>
            <person name="Westerberg I."/>
            <person name="Brannstrom I.O."/>
            <person name="Guillou S."/>
            <person name="Cros-Aarteil S."/>
            <person name="Calhoun S."/>
            <person name="Kuo A."/>
            <person name="Mondo S."/>
            <person name="Pangilinan J."/>
            <person name="Riley R."/>
            <person name="Labutti K."/>
            <person name="Andreopoulos B."/>
            <person name="Lipzen A."/>
            <person name="Chen C."/>
            <person name="Yanf M."/>
            <person name="Daum C."/>
            <person name="Ng V."/>
            <person name="Clum A."/>
            <person name="Steindorff A."/>
            <person name="Ohm R."/>
            <person name="Martin F."/>
            <person name="Silar P."/>
            <person name="Natvig D."/>
            <person name="Lalanne C."/>
            <person name="Gautier V."/>
            <person name="Ament-Velasquez S.L."/>
            <person name="Kruys A."/>
            <person name="Hutchinson M.I."/>
            <person name="Powell A.J."/>
            <person name="Barry K."/>
            <person name="Miller A.N."/>
            <person name="Grigoriev I.V."/>
            <person name="Debuchy R."/>
            <person name="Gladieux P."/>
            <person name="Thoren M.H."/>
            <person name="Johannesson H."/>
        </authorList>
    </citation>
    <scope>NUCLEOTIDE SEQUENCE</scope>
    <source>
        <strain evidence="2">CBS 958.72</strain>
    </source>
</reference>
<keyword evidence="1" id="KW-1133">Transmembrane helix</keyword>
<keyword evidence="1" id="KW-0472">Membrane</keyword>
<keyword evidence="1" id="KW-0812">Transmembrane</keyword>
<evidence type="ECO:0000313" key="3">
    <source>
        <dbReference type="Proteomes" id="UP001287356"/>
    </source>
</evidence>
<proteinExistence type="predicted"/>
<sequence>MFASLVGNLGAAFTHASKPSTPPPPIIVLPGPIPPGAEARFSNLRTQGDYLLAALVPVLLTTLLSIAVQVFVSRLSAMLPFRALSHGCGATAEISLFLSRCSGLLTLPLISARCVDGPATPAPRACAFGLRQSGAAMRAAEGLLGLLAALVIAAGVLLARWRTSVGAEPWSIANIAALVAHDRNGGGHPTDVIAANGYTKGTASLRAVMEHVPQVLALMLLAGLLVLVLYYENTMLDTAFQAFINGQSFGTADALYLATAVAALLAKFMPTLLSNIPFRNTVT</sequence>
<evidence type="ECO:0000313" key="2">
    <source>
        <dbReference type="EMBL" id="KAK3377031.1"/>
    </source>
</evidence>
<comment type="caution">
    <text evidence="2">The sequence shown here is derived from an EMBL/GenBank/DDBJ whole genome shotgun (WGS) entry which is preliminary data.</text>
</comment>
<dbReference type="Proteomes" id="UP001287356">
    <property type="component" value="Unassembled WGS sequence"/>
</dbReference>
<evidence type="ECO:0000256" key="1">
    <source>
        <dbReference type="SAM" id="Phobius"/>
    </source>
</evidence>
<reference evidence="2" key="1">
    <citation type="journal article" date="2023" name="Mol. Phylogenet. Evol.">
        <title>Genome-scale phylogeny and comparative genomics of the fungal order Sordariales.</title>
        <authorList>
            <person name="Hensen N."/>
            <person name="Bonometti L."/>
            <person name="Westerberg I."/>
            <person name="Brannstrom I.O."/>
            <person name="Guillou S."/>
            <person name="Cros-Aarteil S."/>
            <person name="Calhoun S."/>
            <person name="Haridas S."/>
            <person name="Kuo A."/>
            <person name="Mondo S."/>
            <person name="Pangilinan J."/>
            <person name="Riley R."/>
            <person name="LaButti K."/>
            <person name="Andreopoulos B."/>
            <person name="Lipzen A."/>
            <person name="Chen C."/>
            <person name="Yan M."/>
            <person name="Daum C."/>
            <person name="Ng V."/>
            <person name="Clum A."/>
            <person name="Steindorff A."/>
            <person name="Ohm R.A."/>
            <person name="Martin F."/>
            <person name="Silar P."/>
            <person name="Natvig D.O."/>
            <person name="Lalanne C."/>
            <person name="Gautier V."/>
            <person name="Ament-Velasquez S.L."/>
            <person name="Kruys A."/>
            <person name="Hutchinson M.I."/>
            <person name="Powell A.J."/>
            <person name="Barry K."/>
            <person name="Miller A.N."/>
            <person name="Grigoriev I.V."/>
            <person name="Debuchy R."/>
            <person name="Gladieux P."/>
            <person name="Hiltunen Thoren M."/>
            <person name="Johannesson H."/>
        </authorList>
    </citation>
    <scope>NUCLEOTIDE SEQUENCE</scope>
    <source>
        <strain evidence="2">CBS 958.72</strain>
    </source>
</reference>
<protein>
    <submittedName>
        <fullName evidence="2">Uncharacterized protein</fullName>
    </submittedName>
</protein>
<keyword evidence="3" id="KW-1185">Reference proteome</keyword>
<gene>
    <name evidence="2" type="ORF">B0T24DRAFT_677887</name>
</gene>
<organism evidence="2 3">
    <name type="scientific">Lasiosphaeria ovina</name>
    <dbReference type="NCBI Taxonomy" id="92902"/>
    <lineage>
        <taxon>Eukaryota</taxon>
        <taxon>Fungi</taxon>
        <taxon>Dikarya</taxon>
        <taxon>Ascomycota</taxon>
        <taxon>Pezizomycotina</taxon>
        <taxon>Sordariomycetes</taxon>
        <taxon>Sordariomycetidae</taxon>
        <taxon>Sordariales</taxon>
        <taxon>Lasiosphaeriaceae</taxon>
        <taxon>Lasiosphaeria</taxon>
    </lineage>
</organism>
<accession>A0AAE0KI58</accession>